<organism evidence="1">
    <name type="scientific">Kuenenia stuttgartiensis</name>
    <dbReference type="NCBI Taxonomy" id="174633"/>
    <lineage>
        <taxon>Bacteria</taxon>
        <taxon>Pseudomonadati</taxon>
        <taxon>Planctomycetota</taxon>
        <taxon>Candidatus Brocadiia</taxon>
        <taxon>Candidatus Brocadiales</taxon>
        <taxon>Candidatus Brocadiaceae</taxon>
        <taxon>Candidatus Kuenenia</taxon>
    </lineage>
</organism>
<sequence length="53" mass="6107">MLHISAFGIQYLRLCFFDEDPFSQSMRKVYENCDIREGRGGKNDFRCGIGEGV</sequence>
<proteinExistence type="predicted"/>
<protein>
    <submittedName>
        <fullName evidence="1">Uncharacterized protein</fullName>
    </submittedName>
</protein>
<gene>
    <name evidence="1" type="ORF">kustd1548</name>
</gene>
<reference evidence="1" key="1">
    <citation type="journal article" date="2006" name="Nature">
        <title>Deciphering the evolution and metabolism of an anammox bacterium from a community genome.</title>
        <authorList>
            <person name="Strous M."/>
            <person name="Pelletier E."/>
            <person name="Mangenot S."/>
            <person name="Rattei T."/>
            <person name="Lehner A."/>
            <person name="Taylor M.W."/>
            <person name="Horn M."/>
            <person name="Daims H."/>
            <person name="Bartol-Mavel D."/>
            <person name="Wincker P."/>
            <person name="Barbe V."/>
            <person name="Fonknechten N."/>
            <person name="Vallenet D."/>
            <person name="Segurens B."/>
            <person name="Schenowitz-Truong C."/>
            <person name="Medigue C."/>
            <person name="Collingro A."/>
            <person name="Snel B."/>
            <person name="Dutilh B.E."/>
            <person name="OpDenCamp H.J.M."/>
            <person name="vanDerDrift C."/>
            <person name="Cirpus I."/>
            <person name="vanDePas-Schoonen K.T."/>
            <person name="Harhangi H.R."/>
            <person name="vanNiftrik L."/>
            <person name="Schmid M."/>
            <person name="Keltjens J."/>
            <person name="vanDeVossenberg J."/>
            <person name="Kartal B."/>
            <person name="Meier H."/>
            <person name="Frishman D."/>
            <person name="Huynen M.A."/>
            <person name="Mewes H."/>
            <person name="Weissenbach J."/>
            <person name="Jetten M.S.M."/>
            <person name="Wagner M."/>
            <person name="LePaslier D."/>
        </authorList>
    </citation>
    <scope>NUCLEOTIDE SEQUENCE</scope>
</reference>
<reference evidence="1" key="2">
    <citation type="submission" date="2006-01" db="EMBL/GenBank/DDBJ databases">
        <authorList>
            <person name="Genoscope"/>
        </authorList>
    </citation>
    <scope>NUCLEOTIDE SEQUENCE</scope>
</reference>
<dbReference type="EMBL" id="CT573072">
    <property type="protein sequence ID" value="CAJ72293.1"/>
    <property type="molecule type" value="Genomic_DNA"/>
</dbReference>
<name>Q1PYY6_KUEST</name>
<evidence type="ECO:0000313" key="1">
    <source>
        <dbReference type="EMBL" id="CAJ72293.1"/>
    </source>
</evidence>
<accession>Q1PYY6</accession>
<dbReference type="AlphaFoldDB" id="Q1PYY6"/>